<feature type="region of interest" description="Disordered" evidence="1">
    <location>
        <begin position="117"/>
        <end position="149"/>
    </location>
</feature>
<dbReference type="Pfam" id="PF13730">
    <property type="entry name" value="HTH_36"/>
    <property type="match status" value="1"/>
</dbReference>
<keyword evidence="3" id="KW-1185">Reference proteome</keyword>
<name>A0A506UBU7_9HYPH</name>
<evidence type="ECO:0000313" key="2">
    <source>
        <dbReference type="EMBL" id="TPW30315.1"/>
    </source>
</evidence>
<dbReference type="Proteomes" id="UP000318801">
    <property type="component" value="Unassembled WGS sequence"/>
</dbReference>
<accession>A0A506UBU7</accession>
<protein>
    <submittedName>
        <fullName evidence="2">Helix-turn-helix domain-containing protein</fullName>
    </submittedName>
</protein>
<sequence>MKSSLEKAMSGDEYTRLRMAWLDQVFGDAALSKSVATNVAFFISQHFNRKRFGDSGVFSAWPSYATLAEKVGCTSRTVQNAVALLKRRGHLRTKGQGGRHCSLTYFAVLKVGNQERREETDSYEKRGNSLPPFDENEADEAENVETGRTKRGNLDVQNVETGFLLTSMNKSLNKHFEEGARVSDEIAPRPLSGDDAQLALENWSGLNRQSVPPAAAAVAVLAALISGPGQLPPLPPIVRKNPRPEWIRDHQAKHGWPHVYDNLGNPERWLSVFDEMAIDMVPVEASKDNADWQRWVDVYRGRGWPLPSAEGQLVHFPDCGPRGFEAFLSRLAKAMREQVIMEAGNVTRLPAR</sequence>
<evidence type="ECO:0000256" key="1">
    <source>
        <dbReference type="SAM" id="MobiDB-lite"/>
    </source>
</evidence>
<dbReference type="EMBL" id="VHLG01000006">
    <property type="protein sequence ID" value="TPW30315.1"/>
    <property type="molecule type" value="Genomic_DNA"/>
</dbReference>
<reference evidence="2 3" key="1">
    <citation type="submission" date="2019-06" db="EMBL/GenBank/DDBJ databases">
        <authorList>
            <person name="Li M."/>
        </authorList>
    </citation>
    <scope>NUCLEOTIDE SEQUENCE [LARGE SCALE GENOMIC DNA]</scope>
    <source>
        <strain evidence="2 3">BGMRC2036</strain>
    </source>
</reference>
<proteinExistence type="predicted"/>
<dbReference type="OrthoDB" id="7918603at2"/>
<feature type="compositionally biased region" description="Basic and acidic residues" evidence="1">
    <location>
        <begin position="117"/>
        <end position="127"/>
    </location>
</feature>
<dbReference type="AlphaFoldDB" id="A0A506UBU7"/>
<feature type="compositionally biased region" description="Acidic residues" evidence="1">
    <location>
        <begin position="134"/>
        <end position="143"/>
    </location>
</feature>
<comment type="caution">
    <text evidence="2">The sequence shown here is derived from an EMBL/GenBank/DDBJ whole genome shotgun (WGS) entry which is preliminary data.</text>
</comment>
<evidence type="ECO:0000313" key="3">
    <source>
        <dbReference type="Proteomes" id="UP000318801"/>
    </source>
</evidence>
<gene>
    <name evidence="2" type="ORF">FJU08_11590</name>
</gene>
<organism evidence="2 3">
    <name type="scientific">Martelella alba</name>
    <dbReference type="NCBI Taxonomy" id="2590451"/>
    <lineage>
        <taxon>Bacteria</taxon>
        <taxon>Pseudomonadati</taxon>
        <taxon>Pseudomonadota</taxon>
        <taxon>Alphaproteobacteria</taxon>
        <taxon>Hyphomicrobiales</taxon>
        <taxon>Aurantimonadaceae</taxon>
        <taxon>Martelella</taxon>
    </lineage>
</organism>